<keyword evidence="2" id="KW-1185">Reference proteome</keyword>
<comment type="caution">
    <text evidence="1">The sequence shown here is derived from an EMBL/GenBank/DDBJ whole genome shotgun (WGS) entry which is preliminary data.</text>
</comment>
<gene>
    <name evidence="1" type="ORF">FD01_GL001515</name>
</gene>
<dbReference type="Proteomes" id="UP000051790">
    <property type="component" value="Unassembled WGS sequence"/>
</dbReference>
<dbReference type="PATRIC" id="fig|1423769.4.peg.1625"/>
<accession>A0A0R1QG94</accession>
<reference evidence="1 2" key="1">
    <citation type="journal article" date="2015" name="Genome Announc.">
        <title>Expanding the biotechnology potential of lactobacilli through comparative genomics of 213 strains and associated genera.</title>
        <authorList>
            <person name="Sun Z."/>
            <person name="Harris H.M."/>
            <person name="McCann A."/>
            <person name="Guo C."/>
            <person name="Argimon S."/>
            <person name="Zhang W."/>
            <person name="Yang X."/>
            <person name="Jeffery I.B."/>
            <person name="Cooney J.C."/>
            <person name="Kagawa T.F."/>
            <person name="Liu W."/>
            <person name="Song Y."/>
            <person name="Salvetti E."/>
            <person name="Wrobel A."/>
            <person name="Rasinkangas P."/>
            <person name="Parkhill J."/>
            <person name="Rea M.C."/>
            <person name="O'Sullivan O."/>
            <person name="Ritari J."/>
            <person name="Douillard F.P."/>
            <person name="Paul Ross R."/>
            <person name="Yang R."/>
            <person name="Briner A.E."/>
            <person name="Felis G.E."/>
            <person name="de Vos W.M."/>
            <person name="Barrangou R."/>
            <person name="Klaenhammer T.R."/>
            <person name="Caufield P.W."/>
            <person name="Cui Y."/>
            <person name="Zhang H."/>
            <person name="O'Toole P.W."/>
        </authorList>
    </citation>
    <scope>NUCLEOTIDE SEQUENCE [LARGE SCALE GENOMIC DNA]</scope>
    <source>
        <strain evidence="1 2">DSM 13343</strain>
    </source>
</reference>
<sequence>MEADNMHEIPETLAQAQALADKLNEPLDAVIQGGLRNWAQQLLDEGVEGGYLTAIFTKQGLEIQDINNQHLLTETSLHAEPLVERFKTESHATLLLIQTKIRQLFDSGKLH</sequence>
<name>A0A0R1QG94_9LACO</name>
<dbReference type="AlphaFoldDB" id="A0A0R1QG94"/>
<dbReference type="EMBL" id="AZEU01000179">
    <property type="protein sequence ID" value="KRL43821.1"/>
    <property type="molecule type" value="Genomic_DNA"/>
</dbReference>
<protein>
    <submittedName>
        <fullName evidence="1">Uncharacterized protein</fullName>
    </submittedName>
</protein>
<organism evidence="1 2">
    <name type="scientific">Lacticaseibacillus manihotivorans DSM 13343 = JCM 12514</name>
    <dbReference type="NCBI Taxonomy" id="1423769"/>
    <lineage>
        <taxon>Bacteria</taxon>
        <taxon>Bacillati</taxon>
        <taxon>Bacillota</taxon>
        <taxon>Bacilli</taxon>
        <taxon>Lactobacillales</taxon>
        <taxon>Lactobacillaceae</taxon>
        <taxon>Lacticaseibacillus</taxon>
    </lineage>
</organism>
<proteinExistence type="predicted"/>
<evidence type="ECO:0000313" key="1">
    <source>
        <dbReference type="EMBL" id="KRL43821.1"/>
    </source>
</evidence>
<evidence type="ECO:0000313" key="2">
    <source>
        <dbReference type="Proteomes" id="UP000051790"/>
    </source>
</evidence>